<name>F4LR67_TEPAE</name>
<proteinExistence type="predicted"/>
<dbReference type="KEGG" id="tep:TepRe1_2095"/>
<dbReference type="InterPro" id="IPR006059">
    <property type="entry name" value="SBP"/>
</dbReference>
<dbReference type="PANTHER" id="PTHR43649">
    <property type="entry name" value="ARABINOSE-BINDING PROTEIN-RELATED"/>
    <property type="match status" value="1"/>
</dbReference>
<accession>L0S1E0</accession>
<dbReference type="InterPro" id="IPR050490">
    <property type="entry name" value="Bact_solute-bd_prot1"/>
</dbReference>
<keyword evidence="3" id="KW-1185">Reference proteome</keyword>
<dbReference type="Proteomes" id="UP000010802">
    <property type="component" value="Chromosome"/>
</dbReference>
<evidence type="ECO:0000313" key="2">
    <source>
        <dbReference type="EMBL" id="CCP27090.1"/>
    </source>
</evidence>
<dbReference type="OrthoDB" id="41208at2"/>
<evidence type="ECO:0000313" key="3">
    <source>
        <dbReference type="Proteomes" id="UP000010802"/>
    </source>
</evidence>
<dbReference type="KEGG" id="tae:TepiRe1_2256"/>
<organism evidence="2 3">
    <name type="scientific">Tepidanaerobacter acetatoxydans (strain DSM 21804 / JCM 16047 / Re1)</name>
    <dbReference type="NCBI Taxonomy" id="1209989"/>
    <lineage>
        <taxon>Bacteria</taxon>
        <taxon>Bacillati</taxon>
        <taxon>Bacillota</taxon>
        <taxon>Clostridia</taxon>
        <taxon>Thermosediminibacterales</taxon>
        <taxon>Tepidanaerobacteraceae</taxon>
        <taxon>Tepidanaerobacter</taxon>
    </lineage>
</organism>
<dbReference type="PANTHER" id="PTHR43649:SF12">
    <property type="entry name" value="DIACETYLCHITOBIOSE BINDING PROTEIN DASA"/>
    <property type="match status" value="1"/>
</dbReference>
<dbReference type="RefSeq" id="WP_013779140.1">
    <property type="nucleotide sequence ID" value="NC_015519.1"/>
</dbReference>
<dbReference type="AlphaFoldDB" id="F4LR67"/>
<accession>F4LR67</accession>
<evidence type="ECO:0000256" key="1">
    <source>
        <dbReference type="SAM" id="SignalP"/>
    </source>
</evidence>
<dbReference type="SUPFAM" id="SSF53850">
    <property type="entry name" value="Periplasmic binding protein-like II"/>
    <property type="match status" value="1"/>
</dbReference>
<keyword evidence="1" id="KW-0732">Signal</keyword>
<dbReference type="PATRIC" id="fig|1209989.3.peg.2596"/>
<feature type="signal peptide" evidence="1">
    <location>
        <begin position="1"/>
        <end position="25"/>
    </location>
</feature>
<reference evidence="3" key="1">
    <citation type="journal article" date="2013" name="Genome Announc.">
        <title>First genome sequence of a syntrophic acetate-oxidizing bacterium, Tepidanaerobacter acetatoxydans strain Re1.</title>
        <authorList>
            <person name="Manzoor S."/>
            <person name="Bongcam-Rudloff E."/>
            <person name="Schnurer A."/>
            <person name="Muller B."/>
        </authorList>
    </citation>
    <scope>NUCLEOTIDE SEQUENCE [LARGE SCALE GENOMIC DNA]</scope>
    <source>
        <strain evidence="3">Re1</strain>
    </source>
</reference>
<gene>
    <name evidence="2" type="ordered locus">TEPIRE1_2256</name>
</gene>
<dbReference type="Gene3D" id="3.40.190.10">
    <property type="entry name" value="Periplasmic binding protein-like II"/>
    <property type="match status" value="1"/>
</dbReference>
<dbReference type="CDD" id="cd13585">
    <property type="entry name" value="PBP2_TMBP_like"/>
    <property type="match status" value="1"/>
</dbReference>
<dbReference type="EMBL" id="HF563609">
    <property type="protein sequence ID" value="CCP27090.1"/>
    <property type="molecule type" value="Genomic_DNA"/>
</dbReference>
<feature type="chain" id="PRO_5039505078" evidence="1">
    <location>
        <begin position="26"/>
        <end position="429"/>
    </location>
</feature>
<dbReference type="HOGENOM" id="CLU_031285_10_1_9"/>
<sequence length="429" mass="48872">MKKGYKKYFSLIVILLLLTSLITGCGDTNTADSSDQGKEEIVKLKHWLWLDDPNDPTFSQLVEEFNNTHPNIQVEVEVIGWNDFHTKLLNSVTGGSGPDTSSFKLTWQPEFIGQDALMPLNDFLKEWPGKDDVAENLWDVMEYEDGNNYVMPWELQVLYMYYRPSMFEEVGAEIPDTWDEFLEIAKKLTKDTDGDGKVDQYAFAMRGARGGHEPWASFILSNVPENTFFDDEGNCTLTYPEAIEANELFLDLYKKYKVVPPTAVADGFNEIITNFKSGKAAMVIHHIKSSNGMIEQFGDDVDAFPVPAGPHGRWTSMGDTENVIYKSTKHPQEAFIFVSWLSEKEQIERWCKATGNVPVLKSLQDQDYFKENRFMVASFESMPYAHVFPINENMGEWIESLWPATTQQALEGKISSKKMMEILAEGMTK</sequence>
<dbReference type="STRING" id="1209989.TepRe1_2095"/>
<protein>
    <submittedName>
        <fullName evidence="2">Extracellular solute-binding protein family 1</fullName>
    </submittedName>
</protein>
<dbReference type="Pfam" id="PF01547">
    <property type="entry name" value="SBP_bac_1"/>
    <property type="match status" value="1"/>
</dbReference>
<dbReference type="PROSITE" id="PS51257">
    <property type="entry name" value="PROKAR_LIPOPROTEIN"/>
    <property type="match status" value="1"/>
</dbReference>
<dbReference type="eggNOG" id="COG1653">
    <property type="taxonomic scope" value="Bacteria"/>
</dbReference>